<dbReference type="STRING" id="441959.B8M5T4"/>
<proteinExistence type="predicted"/>
<keyword evidence="1" id="KW-0175">Coiled coil</keyword>
<evidence type="ECO:0000256" key="2">
    <source>
        <dbReference type="SAM" id="MobiDB-lite"/>
    </source>
</evidence>
<reference evidence="4" key="1">
    <citation type="journal article" date="2015" name="Genome Announc.">
        <title>Genome sequence of the AIDS-associated pathogen Penicillium marneffei (ATCC18224) and its near taxonomic relative Talaromyces stipitatus (ATCC10500).</title>
        <authorList>
            <person name="Nierman W.C."/>
            <person name="Fedorova-Abrams N.D."/>
            <person name="Andrianopoulos A."/>
        </authorList>
    </citation>
    <scope>NUCLEOTIDE SEQUENCE [LARGE SCALE GENOMIC DNA]</scope>
    <source>
        <strain evidence="4">ATCC 10500 / CBS 375.48 / QM 6759 / NRRL 1006</strain>
    </source>
</reference>
<gene>
    <name evidence="3" type="ORF">TSTA_033080</name>
</gene>
<feature type="region of interest" description="Disordered" evidence="2">
    <location>
        <begin position="1"/>
        <end position="101"/>
    </location>
</feature>
<dbReference type="OMA" id="KTMQRKT"/>
<dbReference type="PhylomeDB" id="B8M5T4"/>
<evidence type="ECO:0000313" key="3">
    <source>
        <dbReference type="EMBL" id="EED20058.1"/>
    </source>
</evidence>
<dbReference type="RefSeq" id="XP_002480492.1">
    <property type="nucleotide sequence ID" value="XM_002480447.1"/>
</dbReference>
<evidence type="ECO:0000313" key="4">
    <source>
        <dbReference type="Proteomes" id="UP000001745"/>
    </source>
</evidence>
<sequence length="182" mass="20978">MNYSKVNNEWGCDAVEGDHEGGVATTGRKWRHDKPKSLDIKEHRKEMSRLPSPPSEEDNARPPSRALDPVPLTSSIRTTPIHPQLPDIRIPDDAKIPSTHYHPVTCEPLNIAEIQPQLQHLRKEYPSMTAMLKAREDAVKEIKQKLEEKDRKRDEIQKALDKKVKEWDVEYKILSKYQASKS</sequence>
<dbReference type="InParanoid" id="B8M5T4"/>
<evidence type="ECO:0000256" key="1">
    <source>
        <dbReference type="SAM" id="Coils"/>
    </source>
</evidence>
<accession>B8M5T4</accession>
<name>B8M5T4_TALSN</name>
<dbReference type="EMBL" id="EQ962654">
    <property type="protein sequence ID" value="EED20058.1"/>
    <property type="molecule type" value="Genomic_DNA"/>
</dbReference>
<keyword evidence="4" id="KW-1185">Reference proteome</keyword>
<dbReference type="eggNOG" id="ENOG502RNQK">
    <property type="taxonomic scope" value="Eukaryota"/>
</dbReference>
<dbReference type="Proteomes" id="UP000001745">
    <property type="component" value="Unassembled WGS sequence"/>
</dbReference>
<dbReference type="AlphaFoldDB" id="B8M5T4"/>
<organism evidence="3 4">
    <name type="scientific">Talaromyces stipitatus (strain ATCC 10500 / CBS 375.48 / QM 6759 / NRRL 1006)</name>
    <name type="common">Penicillium stipitatum</name>
    <dbReference type="NCBI Taxonomy" id="441959"/>
    <lineage>
        <taxon>Eukaryota</taxon>
        <taxon>Fungi</taxon>
        <taxon>Dikarya</taxon>
        <taxon>Ascomycota</taxon>
        <taxon>Pezizomycotina</taxon>
        <taxon>Eurotiomycetes</taxon>
        <taxon>Eurotiomycetidae</taxon>
        <taxon>Eurotiales</taxon>
        <taxon>Trichocomaceae</taxon>
        <taxon>Talaromyces</taxon>
        <taxon>Talaromyces sect. Talaromyces</taxon>
    </lineage>
</organism>
<dbReference type="GeneID" id="8105047"/>
<dbReference type="OrthoDB" id="4161285at2759"/>
<dbReference type="VEuPathDB" id="FungiDB:TSTA_033080"/>
<feature type="compositionally biased region" description="Basic and acidic residues" evidence="2">
    <location>
        <begin position="35"/>
        <end position="48"/>
    </location>
</feature>
<protein>
    <submittedName>
        <fullName evidence="3">Uncharacterized protein</fullName>
    </submittedName>
</protein>
<dbReference type="HOGENOM" id="CLU_115908_0_0_1"/>
<feature type="coiled-coil region" evidence="1">
    <location>
        <begin position="132"/>
        <end position="166"/>
    </location>
</feature>